<protein>
    <submittedName>
        <fullName evidence="2">Uncharacterized protein</fullName>
    </submittedName>
</protein>
<feature type="compositionally biased region" description="Acidic residues" evidence="1">
    <location>
        <begin position="1"/>
        <end position="25"/>
    </location>
</feature>
<comment type="caution">
    <text evidence="2">The sequence shown here is derived from an EMBL/GenBank/DDBJ whole genome shotgun (WGS) entry which is preliminary data.</text>
</comment>
<organism evidence="2 3">
    <name type="scientific">Bambusicola thoracicus</name>
    <name type="common">Chinese bamboo-partridge</name>
    <name type="synonym">Perdix thoracica</name>
    <dbReference type="NCBI Taxonomy" id="9083"/>
    <lineage>
        <taxon>Eukaryota</taxon>
        <taxon>Metazoa</taxon>
        <taxon>Chordata</taxon>
        <taxon>Craniata</taxon>
        <taxon>Vertebrata</taxon>
        <taxon>Euteleostomi</taxon>
        <taxon>Archelosauria</taxon>
        <taxon>Archosauria</taxon>
        <taxon>Dinosauria</taxon>
        <taxon>Saurischia</taxon>
        <taxon>Theropoda</taxon>
        <taxon>Coelurosauria</taxon>
        <taxon>Aves</taxon>
        <taxon>Neognathae</taxon>
        <taxon>Galloanserae</taxon>
        <taxon>Galliformes</taxon>
        <taxon>Phasianidae</taxon>
        <taxon>Perdicinae</taxon>
        <taxon>Bambusicola</taxon>
    </lineage>
</organism>
<feature type="region of interest" description="Disordered" evidence="1">
    <location>
        <begin position="178"/>
        <end position="291"/>
    </location>
</feature>
<name>A0A2P4S480_BAMTH</name>
<feature type="compositionally biased region" description="Low complexity" evidence="1">
    <location>
        <begin position="245"/>
        <end position="267"/>
    </location>
</feature>
<reference evidence="2 3" key="1">
    <citation type="submission" date="2018-01" db="EMBL/GenBank/DDBJ databases">
        <title>Comparison of the Chinese Bamboo Partridge and Red Junglefowl genome sequences highlights the importance of demography in genome evolution.</title>
        <authorList>
            <person name="Tiley G.P."/>
            <person name="Kimball R.T."/>
            <person name="Braun E.L."/>
            <person name="Burleigh J.G."/>
        </authorList>
    </citation>
    <scope>NUCLEOTIDE SEQUENCE [LARGE SCALE GENOMIC DNA]</scope>
    <source>
        <strain evidence="2">RTK389</strain>
        <tissue evidence="2">Blood</tissue>
    </source>
</reference>
<dbReference type="EMBL" id="PPHD01114052">
    <property type="protein sequence ID" value="POI18903.1"/>
    <property type="molecule type" value="Genomic_DNA"/>
</dbReference>
<evidence type="ECO:0000313" key="3">
    <source>
        <dbReference type="Proteomes" id="UP000237246"/>
    </source>
</evidence>
<feature type="compositionally biased region" description="Basic and acidic residues" evidence="1">
    <location>
        <begin position="43"/>
        <end position="58"/>
    </location>
</feature>
<feature type="compositionally biased region" description="Low complexity" evidence="1">
    <location>
        <begin position="182"/>
        <end position="203"/>
    </location>
</feature>
<feature type="region of interest" description="Disordered" evidence="1">
    <location>
        <begin position="1"/>
        <end position="30"/>
    </location>
</feature>
<accession>A0A2P4S480</accession>
<dbReference type="AlphaFoldDB" id="A0A2P4S480"/>
<feature type="region of interest" description="Disordered" evidence="1">
    <location>
        <begin position="43"/>
        <end position="72"/>
    </location>
</feature>
<proteinExistence type="predicted"/>
<keyword evidence="3" id="KW-1185">Reference proteome</keyword>
<evidence type="ECO:0000313" key="2">
    <source>
        <dbReference type="EMBL" id="POI18903.1"/>
    </source>
</evidence>
<dbReference type="OrthoDB" id="21204at2759"/>
<evidence type="ECO:0000256" key="1">
    <source>
        <dbReference type="SAM" id="MobiDB-lite"/>
    </source>
</evidence>
<sequence>MELWAEEQQAEETDEEEAEEAEEETTSGNLLPEVWAALFRQHAQDAQEVEEQRAGEAEEQREEEAEEEPTSASLLPEVWAALFRQHPQILDPVLPWLRQQLRVLFGAQWWPTLSTESIILKALCSFGLDSEALVQELWPILEDRAEALIQRLINTVMCQCSEEARRQLGLQGAYVPREQQDSPVAAPSPAASSRFTLSSRSASPHTQDLPRTPEAVLPGCPSHRPAAYVLREQEEPHDNMERGTAAGPSAQASSSSAPGRSPVGAQRPPKRRADRDDDPDQPCKRLRRRRH</sequence>
<dbReference type="Proteomes" id="UP000237246">
    <property type="component" value="Unassembled WGS sequence"/>
</dbReference>
<feature type="compositionally biased region" description="Basic and acidic residues" evidence="1">
    <location>
        <begin position="231"/>
        <end position="241"/>
    </location>
</feature>
<gene>
    <name evidence="2" type="ORF">CIB84_017353</name>
</gene>
<feature type="compositionally biased region" description="Acidic residues" evidence="1">
    <location>
        <begin position="59"/>
        <end position="69"/>
    </location>
</feature>